<evidence type="ECO:0008006" key="4">
    <source>
        <dbReference type="Google" id="ProtNLM"/>
    </source>
</evidence>
<sequence>MAGTDFGHAIGLPRALSGLPLSPLVGGYGELLAAQQTLGLRHLGELLIPPGGRLRLLDGIFAVTGPGRRRHVGAEVLRSLRRDRPEPAAAWLLERLAAIQEADPAALRRILLYQLTHLLQDHPQGQLPATAAGFGVDPAEAAALVQAAARRARLDQGQRAAAEALLDDVPAHRIRSAARRAALLPPAGEDRPLAALLVRLAARTAAADTALAVARRAEEQGDPGRACLHYEEAAALAGDCPRAVRGLVRTYRPEPGDPGPPRSALVPGGVELRWPSGDFGDTRWRVVRLTRGEPAGAPLVEVPGRPVGGVLVDGGAGIGEEIRHVALPLRADGTVDGPPLIAAPLSVAPPVTELTAVDGNAWIGASWTAPPDAVHCEVTLTGPRGPVPVPPVARAGSRETLRVEVPAPGRYALAVRARYAPKGRAEHGALSAAVTVPVTVHAWPEPVLTLTALSREAGGVEFRRTGADGAEVRLVRWPGTTPAERAELTAAELPPPLDWVDPGWTGPVTNDPATSVSGTSVPDPGGPAGDGPTCVGHPPPGSQTIVSAVSVLGARAVAGPSVLVEAPLPVTGLALRRAAPDVVEVGFDWPGAAGTVTAAVTQDGRRTELAVARSVFLREGLRLPVTPAALSVEVHAAPRSARSVLASPGGDARAELPADVAISYELVPGARRGLRRGPAVLRVTVRTPGGAPGPDLPGFVLVARGDGGRDPRRPSGPAGGPAVCRVTGAELAAAAAGTGTGTVERPIDTAVAPGRPYALRGFLLGGAASSVRLEEPPPPTLVVR</sequence>
<evidence type="ECO:0000256" key="1">
    <source>
        <dbReference type="SAM" id="MobiDB-lite"/>
    </source>
</evidence>
<dbReference type="EMBL" id="CP108090">
    <property type="protein sequence ID" value="WUQ11678.1"/>
    <property type="molecule type" value="Genomic_DNA"/>
</dbReference>
<accession>A0ABZ1T9J5</accession>
<protein>
    <recommendedName>
        <fullName evidence="4">LigA protein</fullName>
    </recommendedName>
</protein>
<reference evidence="2" key="1">
    <citation type="submission" date="2022-10" db="EMBL/GenBank/DDBJ databases">
        <title>The complete genomes of actinobacterial strains from the NBC collection.</title>
        <authorList>
            <person name="Joergensen T.S."/>
            <person name="Alvarez Arevalo M."/>
            <person name="Sterndorff E.B."/>
            <person name="Faurdal D."/>
            <person name="Vuksanovic O."/>
            <person name="Mourched A.-S."/>
            <person name="Charusanti P."/>
            <person name="Shaw S."/>
            <person name="Blin K."/>
            <person name="Weber T."/>
        </authorList>
    </citation>
    <scope>NUCLEOTIDE SEQUENCE</scope>
    <source>
        <strain evidence="2">NBC_00248</strain>
    </source>
</reference>
<dbReference type="Proteomes" id="UP001432039">
    <property type="component" value="Chromosome"/>
</dbReference>
<gene>
    <name evidence="2" type="ORF">OG517_09675</name>
</gene>
<organism evidence="2 3">
    <name type="scientific">Streptomyces virginiae</name>
    <name type="common">Streptomyces cinnamonensis</name>
    <dbReference type="NCBI Taxonomy" id="1961"/>
    <lineage>
        <taxon>Bacteria</taxon>
        <taxon>Bacillati</taxon>
        <taxon>Actinomycetota</taxon>
        <taxon>Actinomycetes</taxon>
        <taxon>Kitasatosporales</taxon>
        <taxon>Streptomycetaceae</taxon>
        <taxon>Streptomyces</taxon>
    </lineage>
</organism>
<name>A0ABZ1T9J5_STRVG</name>
<dbReference type="RefSeq" id="WP_328961123.1">
    <property type="nucleotide sequence ID" value="NZ_CP108090.1"/>
</dbReference>
<proteinExistence type="predicted"/>
<evidence type="ECO:0000313" key="2">
    <source>
        <dbReference type="EMBL" id="WUQ11678.1"/>
    </source>
</evidence>
<feature type="compositionally biased region" description="Polar residues" evidence="1">
    <location>
        <begin position="508"/>
        <end position="520"/>
    </location>
</feature>
<feature type="region of interest" description="Disordered" evidence="1">
    <location>
        <begin position="508"/>
        <end position="540"/>
    </location>
</feature>
<keyword evidence="3" id="KW-1185">Reference proteome</keyword>
<evidence type="ECO:0000313" key="3">
    <source>
        <dbReference type="Proteomes" id="UP001432039"/>
    </source>
</evidence>